<keyword evidence="7" id="KW-1185">Reference proteome</keyword>
<keyword evidence="2" id="KW-0285">Flavoprotein</keyword>
<keyword evidence="4" id="KW-0560">Oxidoreductase</keyword>
<dbReference type="SUPFAM" id="SSF55469">
    <property type="entry name" value="FMN-dependent nitroreductase-like"/>
    <property type="match status" value="1"/>
</dbReference>
<evidence type="ECO:0000256" key="3">
    <source>
        <dbReference type="ARBA" id="ARBA00022643"/>
    </source>
</evidence>
<keyword evidence="3" id="KW-0288">FMN</keyword>
<evidence type="ECO:0000313" key="6">
    <source>
        <dbReference type="EMBL" id="ADD79268.1"/>
    </source>
</evidence>
<evidence type="ECO:0000256" key="2">
    <source>
        <dbReference type="ARBA" id="ARBA00022630"/>
    </source>
</evidence>
<dbReference type="eggNOG" id="COG0778">
    <property type="taxonomic scope" value="Bacteria"/>
</dbReference>
<sequence length="312" mass="34225">MLVTIVHRSPPRRIGLIPLLVTHEQPDSPVKFVINRQLKASAVKEVPVCICYPWKTNSWVTLFGAIMSDIINLFTSHKSERSFADKPVDDAILDRIISTAYRAPTSVNSQQVSLVVTRDAAQRQAISEIAGGQPWIAKAPVFITVVLDMHKSRVAMAAVGKEQVAQDSIESIVSGATDVGIALGSIMAAARAEGLGIVPIGGIRRDPDAMIELLNLPEYTFPVAGVVIGYVDQPAFQKPRLPLQTFRHEESYHTEGLEQQIAAYNAEMVQHWQATGRADGESWSDSVSGYYQHIYFPKVLPALHKQGFGSDK</sequence>
<dbReference type="KEGG" id="pam:PANA_4101"/>
<name>D4GFE8_PANAM</name>
<dbReference type="Pfam" id="PF00881">
    <property type="entry name" value="Nitroreductase"/>
    <property type="match status" value="1"/>
</dbReference>
<accession>D4GFE8</accession>
<protein>
    <submittedName>
        <fullName evidence="6">YcnD</fullName>
    </submittedName>
</protein>
<evidence type="ECO:0000259" key="5">
    <source>
        <dbReference type="Pfam" id="PF00881"/>
    </source>
</evidence>
<dbReference type="PANTHER" id="PTHR43425:SF2">
    <property type="entry name" value="OXYGEN-INSENSITIVE NADPH NITROREDUCTASE"/>
    <property type="match status" value="1"/>
</dbReference>
<organism evidence="6 7">
    <name type="scientific">Pantoea ananatis (strain LMG 20103)</name>
    <dbReference type="NCBI Taxonomy" id="706191"/>
    <lineage>
        <taxon>Bacteria</taxon>
        <taxon>Pseudomonadati</taxon>
        <taxon>Pseudomonadota</taxon>
        <taxon>Gammaproteobacteria</taxon>
        <taxon>Enterobacterales</taxon>
        <taxon>Erwiniaceae</taxon>
        <taxon>Pantoea</taxon>
    </lineage>
</organism>
<dbReference type="HOGENOM" id="CLU_070764_0_3_6"/>
<evidence type="ECO:0000313" key="7">
    <source>
        <dbReference type="Proteomes" id="UP000001702"/>
    </source>
</evidence>
<feature type="domain" description="Nitroreductase" evidence="5">
    <location>
        <begin position="77"/>
        <end position="230"/>
    </location>
</feature>
<evidence type="ECO:0000256" key="1">
    <source>
        <dbReference type="ARBA" id="ARBA00008366"/>
    </source>
</evidence>
<dbReference type="Proteomes" id="UP000001702">
    <property type="component" value="Chromosome"/>
</dbReference>
<reference evidence="6 7" key="1">
    <citation type="journal article" date="2010" name="J. Bacteriol.">
        <title>Genome sequence of Pantoea ananatis LMG20103, the causative agent of Eucalyptus blight and dieback.</title>
        <authorList>
            <person name="De Maayer P."/>
            <person name="Chan W.Y."/>
            <person name="Venter S.N."/>
            <person name="Toth I.K."/>
            <person name="Birch P.R."/>
            <person name="Joubert F."/>
            <person name="Coutinho T.A."/>
        </authorList>
    </citation>
    <scope>NUCLEOTIDE SEQUENCE [LARGE SCALE GENOMIC DNA]</scope>
    <source>
        <strain evidence="6 7">LMG 20103</strain>
    </source>
</reference>
<dbReference type="PANTHER" id="PTHR43425">
    <property type="entry name" value="OXYGEN-INSENSITIVE NADPH NITROREDUCTASE"/>
    <property type="match status" value="1"/>
</dbReference>
<dbReference type="Gene3D" id="3.40.109.10">
    <property type="entry name" value="NADH Oxidase"/>
    <property type="match status" value="1"/>
</dbReference>
<gene>
    <name evidence="6" type="primary">ycnD</name>
    <name evidence="6" type="ordered locus">PANA_4101</name>
</gene>
<dbReference type="STRING" id="706191.PANA_4101"/>
<dbReference type="EMBL" id="CP001875">
    <property type="protein sequence ID" value="ADD79268.1"/>
    <property type="molecule type" value="Genomic_DNA"/>
</dbReference>
<dbReference type="InterPro" id="IPR016446">
    <property type="entry name" value="Flavin_OxRdtase_Frp"/>
</dbReference>
<dbReference type="InterPro" id="IPR000415">
    <property type="entry name" value="Nitroreductase-like"/>
</dbReference>
<dbReference type="InterPro" id="IPR029479">
    <property type="entry name" value="Nitroreductase"/>
</dbReference>
<proteinExistence type="inferred from homology"/>
<evidence type="ECO:0000256" key="4">
    <source>
        <dbReference type="ARBA" id="ARBA00023002"/>
    </source>
</evidence>
<comment type="similarity">
    <text evidence="1">Belongs to the flavin oxidoreductase frp family.</text>
</comment>
<dbReference type="AlphaFoldDB" id="D4GFE8"/>
<dbReference type="GO" id="GO:0016491">
    <property type="term" value="F:oxidoreductase activity"/>
    <property type="evidence" value="ECO:0007669"/>
    <property type="project" value="UniProtKB-KW"/>
</dbReference>